<evidence type="ECO:0000256" key="2">
    <source>
        <dbReference type="SAM" id="Phobius"/>
    </source>
</evidence>
<evidence type="ECO:0000256" key="1">
    <source>
        <dbReference type="SAM" id="Coils"/>
    </source>
</evidence>
<evidence type="ECO:0000313" key="4">
    <source>
        <dbReference type="Proteomes" id="UP000324800"/>
    </source>
</evidence>
<gene>
    <name evidence="3" type="ORF">EZS28_025335</name>
</gene>
<comment type="caution">
    <text evidence="3">The sequence shown here is derived from an EMBL/GenBank/DDBJ whole genome shotgun (WGS) entry which is preliminary data.</text>
</comment>
<name>A0A5J4V9B2_9EUKA</name>
<evidence type="ECO:0000313" key="3">
    <source>
        <dbReference type="EMBL" id="KAA6379138.1"/>
    </source>
</evidence>
<sequence length="267" mass="31352">MSHSIHDEHLQILYTTLMLAIQSPIRESCEAGIASMIQLITTNDKFRHYIIQVDRFLLNSIDILQSETLLQFSTYTNRIAYAPHTKLAVMDILNQLTKIKDVHFDSDEVIELKKVLQKYQIYKNEHIPNSDDIFALKERSDKLLESMNLKINQQKVENKIKVDEVKLAEIKLQAEYDTAIRKKRLHLIIFIIAVFVIIASVCALGYYYYIKMNSMKVEIQTYSQDIIKAEQDLKDALQTLELEKNKVIIKQKSMMRRFFRFIFGIKN</sequence>
<organism evidence="3 4">
    <name type="scientific">Streblomastix strix</name>
    <dbReference type="NCBI Taxonomy" id="222440"/>
    <lineage>
        <taxon>Eukaryota</taxon>
        <taxon>Metamonada</taxon>
        <taxon>Preaxostyla</taxon>
        <taxon>Oxymonadida</taxon>
        <taxon>Streblomastigidae</taxon>
        <taxon>Streblomastix</taxon>
    </lineage>
</organism>
<keyword evidence="2" id="KW-0812">Transmembrane</keyword>
<keyword evidence="2" id="KW-0472">Membrane</keyword>
<feature type="transmembrane region" description="Helical" evidence="2">
    <location>
        <begin position="187"/>
        <end position="209"/>
    </location>
</feature>
<dbReference type="Proteomes" id="UP000324800">
    <property type="component" value="Unassembled WGS sequence"/>
</dbReference>
<proteinExistence type="predicted"/>
<keyword evidence="1" id="KW-0175">Coiled coil</keyword>
<protein>
    <submittedName>
        <fullName evidence="3">Uncharacterized protein</fullName>
    </submittedName>
</protein>
<accession>A0A5J4V9B2</accession>
<reference evidence="3 4" key="1">
    <citation type="submission" date="2019-03" db="EMBL/GenBank/DDBJ databases">
        <title>Single cell metagenomics reveals metabolic interactions within the superorganism composed of flagellate Streblomastix strix and complex community of Bacteroidetes bacteria on its surface.</title>
        <authorList>
            <person name="Treitli S.C."/>
            <person name="Kolisko M."/>
            <person name="Husnik F."/>
            <person name="Keeling P."/>
            <person name="Hampl V."/>
        </authorList>
    </citation>
    <scope>NUCLEOTIDE SEQUENCE [LARGE SCALE GENOMIC DNA]</scope>
    <source>
        <strain evidence="3">ST1C</strain>
    </source>
</reference>
<keyword evidence="2" id="KW-1133">Transmembrane helix</keyword>
<feature type="coiled-coil region" evidence="1">
    <location>
        <begin position="212"/>
        <end position="246"/>
    </location>
</feature>
<dbReference type="AlphaFoldDB" id="A0A5J4V9B2"/>
<dbReference type="EMBL" id="SNRW01008687">
    <property type="protein sequence ID" value="KAA6379138.1"/>
    <property type="molecule type" value="Genomic_DNA"/>
</dbReference>